<dbReference type="PROSITE" id="PS50171">
    <property type="entry name" value="ZF_MATRIN"/>
    <property type="match status" value="1"/>
</dbReference>
<evidence type="ECO:0000313" key="9">
    <source>
        <dbReference type="EMBL" id="EEN67659.1"/>
    </source>
</evidence>
<accession>C3XWC5</accession>
<feature type="compositionally biased region" description="Basic and acidic residues" evidence="6">
    <location>
        <begin position="171"/>
        <end position="186"/>
    </location>
</feature>
<feature type="region of interest" description="Disordered" evidence="6">
    <location>
        <begin position="115"/>
        <end position="138"/>
    </location>
</feature>
<dbReference type="GO" id="GO:0000398">
    <property type="term" value="P:mRNA splicing, via spliceosome"/>
    <property type="evidence" value="ECO:0007669"/>
    <property type="project" value="InterPro"/>
</dbReference>
<dbReference type="GO" id="GO:0005634">
    <property type="term" value="C:nucleus"/>
    <property type="evidence" value="ECO:0007669"/>
    <property type="project" value="UniProtKB-SubCell"/>
</dbReference>
<dbReference type="InterPro" id="IPR001202">
    <property type="entry name" value="WW_dom"/>
</dbReference>
<evidence type="ECO:0000256" key="5">
    <source>
        <dbReference type="ARBA" id="ARBA00023242"/>
    </source>
</evidence>
<feature type="domain" description="Matrin-type" evidence="8">
    <location>
        <begin position="11"/>
        <end position="42"/>
    </location>
</feature>
<keyword evidence="2" id="KW-0479">Metal-binding</keyword>
<feature type="domain" description="WW" evidence="7">
    <location>
        <begin position="193"/>
        <end position="221"/>
    </location>
</feature>
<dbReference type="PROSITE" id="PS50020">
    <property type="entry name" value="WW_DOMAIN_2"/>
    <property type="match status" value="3"/>
</dbReference>
<evidence type="ECO:0000259" key="8">
    <source>
        <dbReference type="PROSITE" id="PS50171"/>
    </source>
</evidence>
<dbReference type="Gene3D" id="3.30.160.60">
    <property type="entry name" value="Classic Zinc Finger"/>
    <property type="match status" value="1"/>
</dbReference>
<dbReference type="SUPFAM" id="SSF57667">
    <property type="entry name" value="beta-beta-alpha zinc fingers"/>
    <property type="match status" value="1"/>
</dbReference>
<feature type="domain" description="WW" evidence="7">
    <location>
        <begin position="127"/>
        <end position="160"/>
    </location>
</feature>
<dbReference type="PROSITE" id="PS01159">
    <property type="entry name" value="WW_DOMAIN_1"/>
    <property type="match status" value="3"/>
</dbReference>
<evidence type="ECO:0000256" key="6">
    <source>
        <dbReference type="SAM" id="MobiDB-lite"/>
    </source>
</evidence>
<dbReference type="Pfam" id="PF06220">
    <property type="entry name" value="zf-U1"/>
    <property type="match status" value="1"/>
</dbReference>
<comment type="subcellular location">
    <subcellularLocation>
        <location evidence="1">Nucleus</location>
    </subcellularLocation>
</comment>
<evidence type="ECO:0000256" key="1">
    <source>
        <dbReference type="ARBA" id="ARBA00004123"/>
    </source>
</evidence>
<dbReference type="SMART" id="SM00456">
    <property type="entry name" value="WW"/>
    <property type="match status" value="3"/>
</dbReference>
<evidence type="ECO:0000256" key="3">
    <source>
        <dbReference type="ARBA" id="ARBA00022771"/>
    </source>
</evidence>
<dbReference type="SMART" id="SM00451">
    <property type="entry name" value="ZnF_U1"/>
    <property type="match status" value="1"/>
</dbReference>
<feature type="compositionally biased region" description="Basic and acidic residues" evidence="6">
    <location>
        <begin position="298"/>
        <end position="340"/>
    </location>
</feature>
<dbReference type="PANTHER" id="PTHR13173:SF10">
    <property type="entry name" value="WW DOMAIN-BINDING PROTEIN 4"/>
    <property type="match status" value="1"/>
</dbReference>
<feature type="compositionally biased region" description="Basic and acidic residues" evidence="6">
    <location>
        <begin position="227"/>
        <end position="248"/>
    </location>
</feature>
<protein>
    <recommendedName>
        <fullName evidence="10">WW domain-binding protein 4</fullName>
    </recommendedName>
</protein>
<evidence type="ECO:0000259" key="7">
    <source>
        <dbReference type="PROSITE" id="PS50020"/>
    </source>
</evidence>
<keyword evidence="5" id="KW-0539">Nucleus</keyword>
<proteinExistence type="predicted"/>
<dbReference type="InterPro" id="IPR000690">
    <property type="entry name" value="Matrin/U1-C_Znf_C2H2"/>
</dbReference>
<evidence type="ECO:0000256" key="2">
    <source>
        <dbReference type="ARBA" id="ARBA00022723"/>
    </source>
</evidence>
<dbReference type="InterPro" id="IPR040023">
    <property type="entry name" value="WBP4"/>
</dbReference>
<dbReference type="CDD" id="cd00201">
    <property type="entry name" value="WW"/>
    <property type="match status" value="3"/>
</dbReference>
<dbReference type="InterPro" id="IPR036020">
    <property type="entry name" value="WW_dom_sf"/>
</dbReference>
<dbReference type="Pfam" id="PF00397">
    <property type="entry name" value="WW"/>
    <property type="match status" value="3"/>
</dbReference>
<organism>
    <name type="scientific">Branchiostoma floridae</name>
    <name type="common">Florida lancelet</name>
    <name type="synonym">Amphioxus</name>
    <dbReference type="NCBI Taxonomy" id="7739"/>
    <lineage>
        <taxon>Eukaryota</taxon>
        <taxon>Metazoa</taxon>
        <taxon>Chordata</taxon>
        <taxon>Cephalochordata</taxon>
        <taxon>Leptocardii</taxon>
        <taxon>Amphioxiformes</taxon>
        <taxon>Branchiostomatidae</taxon>
        <taxon>Branchiostoma</taxon>
    </lineage>
</organism>
<evidence type="ECO:0008006" key="10">
    <source>
        <dbReference type="Google" id="ProtNLM"/>
    </source>
</evidence>
<gene>
    <name evidence="9" type="ORF">BRAFLDRAFT_117113</name>
</gene>
<name>C3XWC5_BRAFL</name>
<dbReference type="SUPFAM" id="SSF51045">
    <property type="entry name" value="WW domain"/>
    <property type="match status" value="3"/>
</dbReference>
<dbReference type="GO" id="GO:0003676">
    <property type="term" value="F:nucleic acid binding"/>
    <property type="evidence" value="ECO:0007669"/>
    <property type="project" value="InterPro"/>
</dbReference>
<dbReference type="STRING" id="7739.C3XWC5"/>
<keyword evidence="3" id="KW-0863">Zinc-finger</keyword>
<dbReference type="EMBL" id="GG666471">
    <property type="protein sequence ID" value="EEN67659.1"/>
    <property type="molecule type" value="Genomic_DNA"/>
</dbReference>
<dbReference type="InterPro" id="IPR013085">
    <property type="entry name" value="U1-CZ_Znf_C2H2"/>
</dbReference>
<dbReference type="InterPro" id="IPR003604">
    <property type="entry name" value="Matrin/U1-like-C_Znf_C2H2"/>
</dbReference>
<feature type="region of interest" description="Disordered" evidence="6">
    <location>
        <begin position="210"/>
        <end position="346"/>
    </location>
</feature>
<reference evidence="9" key="1">
    <citation type="journal article" date="2008" name="Nature">
        <title>The amphioxus genome and the evolution of the chordate karyotype.</title>
        <authorList>
            <consortium name="US DOE Joint Genome Institute (JGI-PGF)"/>
            <person name="Putnam N.H."/>
            <person name="Butts T."/>
            <person name="Ferrier D.E.K."/>
            <person name="Furlong R.F."/>
            <person name="Hellsten U."/>
            <person name="Kawashima T."/>
            <person name="Robinson-Rechavi M."/>
            <person name="Shoguchi E."/>
            <person name="Terry A."/>
            <person name="Yu J.-K."/>
            <person name="Benito-Gutierrez E.L."/>
            <person name="Dubchak I."/>
            <person name="Garcia-Fernandez J."/>
            <person name="Gibson-Brown J.J."/>
            <person name="Grigoriev I.V."/>
            <person name="Horton A.C."/>
            <person name="de Jong P.J."/>
            <person name="Jurka J."/>
            <person name="Kapitonov V.V."/>
            <person name="Kohara Y."/>
            <person name="Kuroki Y."/>
            <person name="Lindquist E."/>
            <person name="Lucas S."/>
            <person name="Osoegawa K."/>
            <person name="Pennacchio L.A."/>
            <person name="Salamov A.A."/>
            <person name="Satou Y."/>
            <person name="Sauka-Spengler T."/>
            <person name="Schmutz J."/>
            <person name="Shin-I T."/>
            <person name="Toyoda A."/>
            <person name="Bronner-Fraser M."/>
            <person name="Fujiyama A."/>
            <person name="Holland L.Z."/>
            <person name="Holland P.W.H."/>
            <person name="Satoh N."/>
            <person name="Rokhsar D.S."/>
        </authorList>
    </citation>
    <scope>NUCLEOTIDE SEQUENCE [LARGE SCALE GENOMIC DNA]</scope>
    <source>
        <strain evidence="9">S238N-H82</strain>
        <tissue evidence="9">Testes</tissue>
    </source>
</reference>
<dbReference type="AlphaFoldDB" id="C3XWC5"/>
<sequence length="469" mass="52710">MADYWKSQPRHFCEFCKCWIADNKPSRDFHEKGKRHKENVERRIKEVREKSEEHWKVQQENKDFLQQMEAAALKAAAKDIASDPSLASQYGIKAPIHRPPSVNIDTVSSWAVPGKKVEENSSQPEGEGDSGPWVESTSPEGYTYYYNTVTGESQWELPSSVETEEAAKTVVSEKKTAAKATEKTSESENAGCPWVEGTSAEGHVYYYNTETGESQWEKPANFTTTPKEAKSQENRSQDKDEKEQDEKASTSSSQEDAESCPWVERTSPEGHTYYSNTVTGESQWEKPSDFTSGNSAEESSKKVKRKDGEKEEGKEETPEEKVEKNEEVEEGVKEEKTEKRSLKRKSAYGAWTTVQKTSQNIDLQLPCGAADLKPDPTPQFTQEPVRVKFKEKTVTSLSSGVFSSEEPVGFKKKKLSRHLSESSALNKDEVSEGSCEEFRGRRVQYKEAGQISVQSFLVASFADFRCGGV</sequence>
<dbReference type="InParanoid" id="C3XWC5"/>
<feature type="region of interest" description="Disordered" evidence="6">
    <location>
        <begin position="171"/>
        <end position="198"/>
    </location>
</feature>
<dbReference type="eggNOG" id="KOG0150">
    <property type="taxonomic scope" value="Eukaryota"/>
</dbReference>
<evidence type="ECO:0000256" key="4">
    <source>
        <dbReference type="ARBA" id="ARBA00022833"/>
    </source>
</evidence>
<feature type="domain" description="WW" evidence="7">
    <location>
        <begin position="261"/>
        <end position="289"/>
    </location>
</feature>
<dbReference type="InterPro" id="IPR036236">
    <property type="entry name" value="Znf_C2H2_sf"/>
</dbReference>
<dbReference type="PANTHER" id="PTHR13173">
    <property type="entry name" value="WW DOMAIN BINDING PROTEIN 4"/>
    <property type="match status" value="1"/>
</dbReference>
<feature type="compositionally biased region" description="Polar residues" evidence="6">
    <location>
        <begin position="273"/>
        <end position="282"/>
    </location>
</feature>
<dbReference type="Gene3D" id="2.20.70.10">
    <property type="match status" value="3"/>
</dbReference>
<keyword evidence="4" id="KW-0862">Zinc</keyword>
<dbReference type="GO" id="GO:0008270">
    <property type="term" value="F:zinc ion binding"/>
    <property type="evidence" value="ECO:0007669"/>
    <property type="project" value="UniProtKB-KW"/>
</dbReference>